<dbReference type="InterPro" id="IPR012480">
    <property type="entry name" value="Hepar_II_III_C"/>
</dbReference>
<reference evidence="6 7" key="1">
    <citation type="submission" date="2016-01" db="EMBL/GenBank/DDBJ databases">
        <title>High potential of lignocellulose degradation of a new Verrucomicrobia species.</title>
        <authorList>
            <person name="Wang Y."/>
            <person name="Shi Y."/>
            <person name="Qiu Z."/>
            <person name="Liu S."/>
            <person name="Yang H."/>
        </authorList>
    </citation>
    <scope>NUCLEOTIDE SEQUENCE [LARGE SCALE GENOMIC DNA]</scope>
    <source>
        <strain evidence="6 7">TSB47</strain>
    </source>
</reference>
<evidence type="ECO:0000259" key="5">
    <source>
        <dbReference type="Pfam" id="PF07940"/>
    </source>
</evidence>
<proteinExistence type="predicted"/>
<dbReference type="GO" id="GO:0016829">
    <property type="term" value="F:lyase activity"/>
    <property type="evidence" value="ECO:0007669"/>
    <property type="project" value="InterPro"/>
</dbReference>
<name>A0A178IB66_9BACT</name>
<dbReference type="GO" id="GO:0030313">
    <property type="term" value="C:cell envelope"/>
    <property type="evidence" value="ECO:0007669"/>
    <property type="project" value="UniProtKB-SubCell"/>
</dbReference>
<dbReference type="RefSeq" id="WP_068772787.1">
    <property type="nucleotide sequence ID" value="NZ_CP109796.1"/>
</dbReference>
<feature type="signal peptide" evidence="4">
    <location>
        <begin position="1"/>
        <end position="25"/>
    </location>
</feature>
<keyword evidence="2" id="KW-0378">Hydrolase</keyword>
<evidence type="ECO:0000313" key="6">
    <source>
        <dbReference type="EMBL" id="OAM87272.1"/>
    </source>
</evidence>
<evidence type="ECO:0000256" key="2">
    <source>
        <dbReference type="ARBA" id="ARBA00022801"/>
    </source>
</evidence>
<dbReference type="AlphaFoldDB" id="A0A178IB66"/>
<dbReference type="SUPFAM" id="SSF48230">
    <property type="entry name" value="Chondroitin AC/alginate lyase"/>
    <property type="match status" value="1"/>
</dbReference>
<evidence type="ECO:0000256" key="4">
    <source>
        <dbReference type="SAM" id="SignalP"/>
    </source>
</evidence>
<dbReference type="Gene3D" id="2.70.98.70">
    <property type="match status" value="1"/>
</dbReference>
<dbReference type="SUPFAM" id="SSF52266">
    <property type="entry name" value="SGNH hydrolase"/>
    <property type="match status" value="1"/>
</dbReference>
<evidence type="ECO:0000256" key="1">
    <source>
        <dbReference type="ARBA" id="ARBA00004196"/>
    </source>
</evidence>
<comment type="caution">
    <text evidence="6">The sequence shown here is derived from an EMBL/GenBank/DDBJ whole genome shotgun (WGS) entry which is preliminary data.</text>
</comment>
<protein>
    <recommendedName>
        <fullName evidence="5">Heparinase II/III-like C-terminal domain-containing protein</fullName>
    </recommendedName>
</protein>
<dbReference type="Pfam" id="PF00657">
    <property type="entry name" value="Lipase_GDSL"/>
    <property type="match status" value="1"/>
</dbReference>
<sequence length="966" mass="104782">MHASPRLLRALLSVWALSGLLTAFAAADSITAAPVAYSRIIAFGDSLSSGGRGKNSPSTGPAPTAENGNYPRLTWVQQLSLMAGLGRLEKWERGGANYAVGGTDTKELEEQIDRYLEICKGKADPLALYTLWSGGNDLTHYLRDKSPLGFVFSNLEKGLVSTGKKAAARVEKQITRLARAGAVHILWVNLPDLSRPPSLAARLKDRPKYRDSLMRGFRDASAAFNTRMDDAVANLRAKFSAIDLVTLDAHTFFDAVMADPTAYGFTDVTTPSRASNRHLFYDNAHPTSHGHYECARFARARLVSLDRLPPSANEAAYEKPLSIGFADPAAIADSQVGPDLVSGRARETREQNTSATRNAAPPTRSSPATNATTVTEADFIAAVRKTVAGRGVIRRPQTLAELKANPKFRMKYREKPAHMSKRSDAEWERFAISLADAEAARDLGRLLPAAAAAARMSGDPELLGYVRDQLAELATWSPLQRAGWSGGSDTRSAWLGTGWAVRAIVECAAELPDGGLTPELRAALATRFEDEITGIRDDWRLKRNWFTRIEAASSNQWVLPLEALALASLFNGLDKHRDDYEFAVAGLIRSLDAQGPQGECVEGMQYAGITFHSLLAAALAARAHGDDRLINHPWLRAFPAWYLQHRQPAGFVINAFDSQNSDLDWEVVAKLAADLADPAALWVFQHRPLEAPDAITLAIFRAAQLDPAGGAPPAAFAAWPVATRVNWVESIDAYSRGPANRVSGFWMRGGHATDAHDHQDRGHVNLVIRGRPVLIEAGLASYGIAGHASYFKSVAGHNVLQVGPYAPDQLTAKILADGAGQILDPAHRAALMTVRRLDEKGGDVSVDASGCYAGLKRWVRSVTWDAAGATIRDEVELDFPDVVLFRWHLGAPSDAVADLATTGRVRVADIVLDYETDAKLHVSLEPMPDATLKPGKTTNHATVVLATERPTKALTLTTKVFLDETR</sequence>
<dbReference type="Gene3D" id="3.40.50.1110">
    <property type="entry name" value="SGNH hydrolase"/>
    <property type="match status" value="1"/>
</dbReference>
<dbReference type="OrthoDB" id="200269at2"/>
<evidence type="ECO:0000313" key="7">
    <source>
        <dbReference type="Proteomes" id="UP000078486"/>
    </source>
</evidence>
<feature type="domain" description="Heparinase II/III-like C-terminal" evidence="5">
    <location>
        <begin position="752"/>
        <end position="899"/>
    </location>
</feature>
<dbReference type="GO" id="GO:0006629">
    <property type="term" value="P:lipid metabolic process"/>
    <property type="evidence" value="ECO:0007669"/>
    <property type="project" value="InterPro"/>
</dbReference>
<evidence type="ECO:0000256" key="3">
    <source>
        <dbReference type="SAM" id="MobiDB-lite"/>
    </source>
</evidence>
<dbReference type="PROSITE" id="PS01098">
    <property type="entry name" value="LIPASE_GDSL_SER"/>
    <property type="match status" value="1"/>
</dbReference>
<dbReference type="STRING" id="1184151.AW736_23750"/>
<accession>A0A178IB66</accession>
<dbReference type="Gene3D" id="1.50.10.100">
    <property type="entry name" value="Chondroitin AC/alginate lyase"/>
    <property type="match status" value="1"/>
</dbReference>
<dbReference type="InterPro" id="IPR008265">
    <property type="entry name" value="Lipase_GDSL_AS"/>
</dbReference>
<dbReference type="InterPro" id="IPR036514">
    <property type="entry name" value="SGNH_hydro_sf"/>
</dbReference>
<keyword evidence="7" id="KW-1185">Reference proteome</keyword>
<dbReference type="GO" id="GO:0016298">
    <property type="term" value="F:lipase activity"/>
    <property type="evidence" value="ECO:0007669"/>
    <property type="project" value="InterPro"/>
</dbReference>
<organism evidence="6 7">
    <name type="scientific">Termitidicoccus mucosus</name>
    <dbReference type="NCBI Taxonomy" id="1184151"/>
    <lineage>
        <taxon>Bacteria</taxon>
        <taxon>Pseudomonadati</taxon>
        <taxon>Verrucomicrobiota</taxon>
        <taxon>Opitutia</taxon>
        <taxon>Opitutales</taxon>
        <taxon>Opitutaceae</taxon>
        <taxon>Termitidicoccus</taxon>
    </lineage>
</organism>
<feature type="region of interest" description="Disordered" evidence="3">
    <location>
        <begin position="336"/>
        <end position="372"/>
    </location>
</feature>
<keyword evidence="4" id="KW-0732">Signal</keyword>
<dbReference type="Proteomes" id="UP000078486">
    <property type="component" value="Unassembled WGS sequence"/>
</dbReference>
<dbReference type="Pfam" id="PF07940">
    <property type="entry name" value="Hepar_II_III_C"/>
    <property type="match status" value="1"/>
</dbReference>
<feature type="chain" id="PRO_5008088532" description="Heparinase II/III-like C-terminal domain-containing protein" evidence="4">
    <location>
        <begin position="26"/>
        <end position="966"/>
    </location>
</feature>
<dbReference type="InterPro" id="IPR001087">
    <property type="entry name" value="GDSL"/>
</dbReference>
<feature type="region of interest" description="Disordered" evidence="3">
    <location>
        <begin position="49"/>
        <end position="69"/>
    </location>
</feature>
<dbReference type="PANTHER" id="PTHR45648:SF22">
    <property type="entry name" value="GDSL LIPASE_ACYLHYDROLASE FAMILY PROTEIN (AFU_ORTHOLOGUE AFUA_4G14700)"/>
    <property type="match status" value="1"/>
</dbReference>
<dbReference type="InterPro" id="IPR051058">
    <property type="entry name" value="GDSL_Est/Lipase"/>
</dbReference>
<feature type="compositionally biased region" description="Polar residues" evidence="3">
    <location>
        <begin position="351"/>
        <end position="372"/>
    </location>
</feature>
<comment type="subcellular location">
    <subcellularLocation>
        <location evidence="1">Cell envelope</location>
    </subcellularLocation>
</comment>
<dbReference type="EMBL" id="LRRQ01000175">
    <property type="protein sequence ID" value="OAM87272.1"/>
    <property type="molecule type" value="Genomic_DNA"/>
</dbReference>
<dbReference type="PANTHER" id="PTHR45648">
    <property type="entry name" value="GDSL LIPASE/ACYLHYDROLASE FAMILY PROTEIN (AFU_ORTHOLOGUE AFUA_4G14700)"/>
    <property type="match status" value="1"/>
</dbReference>
<dbReference type="CDD" id="cd01846">
    <property type="entry name" value="fatty_acyltransferase_like"/>
    <property type="match status" value="1"/>
</dbReference>
<dbReference type="InterPro" id="IPR008929">
    <property type="entry name" value="Chondroitin_lyas"/>
</dbReference>
<gene>
    <name evidence="6" type="ORF">AW736_23750</name>
</gene>